<feature type="transmembrane region" description="Helical" evidence="1">
    <location>
        <begin position="233"/>
        <end position="249"/>
    </location>
</feature>
<dbReference type="Proteomes" id="UP000177092">
    <property type="component" value="Unassembled WGS sequence"/>
</dbReference>
<evidence type="ECO:0008006" key="4">
    <source>
        <dbReference type="Google" id="ProtNLM"/>
    </source>
</evidence>
<feature type="transmembrane region" description="Helical" evidence="1">
    <location>
        <begin position="181"/>
        <end position="202"/>
    </location>
</feature>
<feature type="transmembrane region" description="Helical" evidence="1">
    <location>
        <begin position="261"/>
        <end position="281"/>
    </location>
</feature>
<keyword evidence="1" id="KW-0812">Transmembrane</keyword>
<feature type="transmembrane region" description="Helical" evidence="1">
    <location>
        <begin position="136"/>
        <end position="156"/>
    </location>
</feature>
<dbReference type="EMBL" id="MFJN01000060">
    <property type="protein sequence ID" value="OGG20007.1"/>
    <property type="molecule type" value="Genomic_DNA"/>
</dbReference>
<evidence type="ECO:0000313" key="3">
    <source>
        <dbReference type="Proteomes" id="UP000177092"/>
    </source>
</evidence>
<comment type="caution">
    <text evidence="2">The sequence shown here is derived from an EMBL/GenBank/DDBJ whole genome shotgun (WGS) entry which is preliminary data.</text>
</comment>
<feature type="transmembrane region" description="Helical" evidence="1">
    <location>
        <begin position="306"/>
        <end position="326"/>
    </location>
</feature>
<sequence length="546" mass="63235">MKFVKRILSHITPNLIIYFLIANLLLIFSNIPLLLRFLRTPEGMSFNFSHTLWDHDYGLYRSAIIQGKSGFWLYHDAVTSEKTTPGIFYIFYVIVGKFAWLFNLSSVIAYHLARIISVELFFILLYFLTKILLGNYYGLWAAFIALISTVSPLFIFKEKLEVGFGVPWWTNFGALERLNSLPHYIFANDLLIASVILILLFFKNDQVKYAVLAGILIFIGGIFFPAVLSPIGIALPLSIFFIFLRNLFIKPKIRQNKKIFIGLYIIFIFSFLSLLACKYQEKQGFPWNETFTSWQVNRWNYSEPNFNYNAFFVLGILPILSIPAILKNLQSGNTEFIFISIWSILPLILLPFVNILQIPKLRLLEDSHFISYAILASQSLSIINSKLNLKFIKNIIIIFLLIITIQVEVNIFLWKISFITDNFAPGLFYFQIAELSGIKYIEEAIPANSIILSQTSYIFPAYAPVISYWGHMALTKNFSLKQENSRLFFSNQMPETEAKKLLFNNRIHYVYWGPEEKKLSSKPLSYNFLIPVYQDSNVTIFQVQIL</sequence>
<evidence type="ECO:0000313" key="2">
    <source>
        <dbReference type="EMBL" id="OGG20007.1"/>
    </source>
</evidence>
<feature type="transmembrane region" description="Helical" evidence="1">
    <location>
        <begin position="209"/>
        <end position="227"/>
    </location>
</feature>
<feature type="transmembrane region" description="Helical" evidence="1">
    <location>
        <begin position="108"/>
        <end position="129"/>
    </location>
</feature>
<feature type="transmembrane region" description="Helical" evidence="1">
    <location>
        <begin position="338"/>
        <end position="357"/>
    </location>
</feature>
<dbReference type="STRING" id="1798384.A3D03_06225"/>
<protein>
    <recommendedName>
        <fullName evidence="4">Glycosyltransferase RgtA/B/C/D-like domain-containing protein</fullName>
    </recommendedName>
</protein>
<keyword evidence="1" id="KW-0472">Membrane</keyword>
<organism evidence="2 3">
    <name type="scientific">Candidatus Gottesmanbacteria bacterium RIFCSPHIGHO2_02_FULL_40_13</name>
    <dbReference type="NCBI Taxonomy" id="1798384"/>
    <lineage>
        <taxon>Bacteria</taxon>
        <taxon>Candidatus Gottesmaniibacteriota</taxon>
    </lineage>
</organism>
<name>A0A1F6A6Q7_9BACT</name>
<evidence type="ECO:0000256" key="1">
    <source>
        <dbReference type="SAM" id="Phobius"/>
    </source>
</evidence>
<reference evidence="2 3" key="1">
    <citation type="journal article" date="2016" name="Nat. Commun.">
        <title>Thousands of microbial genomes shed light on interconnected biogeochemical processes in an aquifer system.</title>
        <authorList>
            <person name="Anantharaman K."/>
            <person name="Brown C.T."/>
            <person name="Hug L.A."/>
            <person name="Sharon I."/>
            <person name="Castelle C.J."/>
            <person name="Probst A.J."/>
            <person name="Thomas B.C."/>
            <person name="Singh A."/>
            <person name="Wilkins M.J."/>
            <person name="Karaoz U."/>
            <person name="Brodie E.L."/>
            <person name="Williams K.H."/>
            <person name="Hubbard S.S."/>
            <person name="Banfield J.F."/>
        </authorList>
    </citation>
    <scope>NUCLEOTIDE SEQUENCE [LARGE SCALE GENOMIC DNA]</scope>
</reference>
<dbReference type="AlphaFoldDB" id="A0A1F6A6Q7"/>
<keyword evidence="1" id="KW-1133">Transmembrane helix</keyword>
<feature type="transmembrane region" description="Helical" evidence="1">
    <location>
        <begin position="15"/>
        <end position="38"/>
    </location>
</feature>
<proteinExistence type="predicted"/>
<accession>A0A1F6A6Q7</accession>
<feature type="transmembrane region" description="Helical" evidence="1">
    <location>
        <begin position="394"/>
        <end position="414"/>
    </location>
</feature>
<gene>
    <name evidence="2" type="ORF">A3D03_06225</name>
</gene>
<feature type="transmembrane region" description="Helical" evidence="1">
    <location>
        <begin position="86"/>
        <end position="102"/>
    </location>
</feature>